<dbReference type="Proteomes" id="UP001226691">
    <property type="component" value="Unassembled WGS sequence"/>
</dbReference>
<keyword evidence="1" id="KW-1133">Transmembrane helix</keyword>
<evidence type="ECO:0000313" key="2">
    <source>
        <dbReference type="EMBL" id="MDQ1123340.1"/>
    </source>
</evidence>
<sequence>MNLLRPRAAALSTGAALLVALVATIPQVVSGHISRDSGVFLYTGMVVSRGGMPYVDSWDHKGPLLAAIETVAWRMGGGIAGAPLLEGLSLFLGLAVAGLIWTRWIGRGAAPVMLLTGVTYLAVFEGGNFTETWLFPVQLVAYSLAGHVAMRSGREASTRAVASLALALGAALAVGLFTRVNNVVGVMLVVAGGLVYLRRRALFGAVVFTVVGVVGLGLGLWLWSGDALRAGIDQYVTYNLFYSGGASTGDRVAAFATLAQLLVSGAVVAAALASTAAWLVVRRGTGAVSSRVVVVVVLFTVVGAADALSQMVSGRPYPHYLVVAIAAFAVVIVAVGPRLLSGWPRSSRVSGRVARTGMSVAAAVLVVLVVSPSASTAAQGLRTVTGTGVFVPGSYQAQLVDRVLAETSPDDRVLVHGAETWILAASHRLSATPITYSLPVEQGYGGLARKYLADVTAFPPALIVESPTSCGISTECPPGAAHFSGLAPFVASSYELEGDIVGFRFWRRVPDAVSPSS</sequence>
<evidence type="ECO:0000313" key="3">
    <source>
        <dbReference type="Proteomes" id="UP001226691"/>
    </source>
</evidence>
<dbReference type="EMBL" id="JAUTBF010000001">
    <property type="protein sequence ID" value="MDQ1123340.1"/>
    <property type="molecule type" value="Genomic_DNA"/>
</dbReference>
<feature type="transmembrane region" description="Helical" evidence="1">
    <location>
        <begin position="292"/>
        <end position="313"/>
    </location>
</feature>
<feature type="transmembrane region" description="Helical" evidence="1">
    <location>
        <begin position="108"/>
        <end position="127"/>
    </location>
</feature>
<protein>
    <recommendedName>
        <fullName evidence="4">Dolichyl-phosphate-mannose-protein mannosyltransferase</fullName>
    </recommendedName>
</protein>
<evidence type="ECO:0000256" key="1">
    <source>
        <dbReference type="SAM" id="Phobius"/>
    </source>
</evidence>
<keyword evidence="1" id="KW-0812">Transmembrane</keyword>
<dbReference type="RefSeq" id="WP_307482735.1">
    <property type="nucleotide sequence ID" value="NZ_JAUTBF010000001.1"/>
</dbReference>
<organism evidence="2 3">
    <name type="scientific">Microbacterium trichothecenolyticum</name>
    <name type="common">Aureobacterium trichothecenolyticum</name>
    <dbReference type="NCBI Taxonomy" id="69370"/>
    <lineage>
        <taxon>Bacteria</taxon>
        <taxon>Bacillati</taxon>
        <taxon>Actinomycetota</taxon>
        <taxon>Actinomycetes</taxon>
        <taxon>Micrococcales</taxon>
        <taxon>Microbacteriaceae</taxon>
        <taxon>Microbacterium</taxon>
    </lineage>
</organism>
<keyword evidence="1" id="KW-0472">Membrane</keyword>
<feature type="transmembrane region" description="Helical" evidence="1">
    <location>
        <begin position="353"/>
        <end position="374"/>
    </location>
</feature>
<proteinExistence type="predicted"/>
<keyword evidence="3" id="KW-1185">Reference proteome</keyword>
<feature type="transmembrane region" description="Helical" evidence="1">
    <location>
        <begin position="180"/>
        <end position="197"/>
    </location>
</feature>
<feature type="transmembrane region" description="Helical" evidence="1">
    <location>
        <begin position="319"/>
        <end position="341"/>
    </location>
</feature>
<reference evidence="2 3" key="1">
    <citation type="submission" date="2023-07" db="EMBL/GenBank/DDBJ databases">
        <title>Functional and genomic diversity of the sorghum phyllosphere microbiome.</title>
        <authorList>
            <person name="Shade A."/>
        </authorList>
    </citation>
    <scope>NUCLEOTIDE SEQUENCE [LARGE SCALE GENOMIC DNA]</scope>
    <source>
        <strain evidence="2 3">SORGH_AS_1207</strain>
    </source>
</reference>
<comment type="caution">
    <text evidence="2">The sequence shown here is derived from an EMBL/GenBank/DDBJ whole genome shotgun (WGS) entry which is preliminary data.</text>
</comment>
<evidence type="ECO:0008006" key="4">
    <source>
        <dbReference type="Google" id="ProtNLM"/>
    </source>
</evidence>
<feature type="transmembrane region" description="Helical" evidence="1">
    <location>
        <begin position="202"/>
        <end position="223"/>
    </location>
</feature>
<name>A0ABU0TUJ4_MICTR</name>
<feature type="transmembrane region" description="Helical" evidence="1">
    <location>
        <begin position="252"/>
        <end position="280"/>
    </location>
</feature>
<accession>A0ABU0TUJ4</accession>
<gene>
    <name evidence="2" type="ORF">QE412_001913</name>
</gene>
<feature type="transmembrane region" description="Helical" evidence="1">
    <location>
        <begin position="79"/>
        <end position="101"/>
    </location>
</feature>